<organism evidence="1 2">
    <name type="scientific">Priestia megaterium</name>
    <name type="common">Bacillus megaterium</name>
    <dbReference type="NCBI Taxonomy" id="1404"/>
    <lineage>
        <taxon>Bacteria</taxon>
        <taxon>Bacillati</taxon>
        <taxon>Bacillota</taxon>
        <taxon>Bacilli</taxon>
        <taxon>Bacillales</taxon>
        <taxon>Bacillaceae</taxon>
        <taxon>Priestia</taxon>
    </lineage>
</organism>
<dbReference type="InterPro" id="IPR027706">
    <property type="entry name" value="PGP_Pase"/>
</dbReference>
<dbReference type="AlphaFoldDB" id="A0A6M6E4K6"/>
<dbReference type="Proteomes" id="UP000501076">
    <property type="component" value="Plasmid pFDU301A"/>
</dbReference>
<evidence type="ECO:0000313" key="2">
    <source>
        <dbReference type="Proteomes" id="UP000501076"/>
    </source>
</evidence>
<evidence type="ECO:0000313" key="1">
    <source>
        <dbReference type="EMBL" id="QJX80524.1"/>
    </source>
</evidence>
<dbReference type="InterPro" id="IPR023214">
    <property type="entry name" value="HAD_sf"/>
</dbReference>
<dbReference type="NCBIfam" id="TIGR01662">
    <property type="entry name" value="HAD-SF-IIIA"/>
    <property type="match status" value="1"/>
</dbReference>
<dbReference type="Pfam" id="PF09419">
    <property type="entry name" value="PGP_phosphatase"/>
    <property type="match status" value="1"/>
</dbReference>
<geneLocation type="plasmid" evidence="2">
    <name>pfdu301a</name>
</geneLocation>
<dbReference type="InterPro" id="IPR036412">
    <property type="entry name" value="HAD-like_sf"/>
</dbReference>
<dbReference type="EMBL" id="CP045273">
    <property type="protein sequence ID" value="QJX80524.1"/>
    <property type="molecule type" value="Genomic_DNA"/>
</dbReference>
<dbReference type="SUPFAM" id="SSF56784">
    <property type="entry name" value="HAD-like"/>
    <property type="match status" value="1"/>
</dbReference>
<dbReference type="InterPro" id="IPR006549">
    <property type="entry name" value="HAD-SF_hydro_IIIA"/>
</dbReference>
<name>A0A6M6E4K6_PRIMG</name>
<reference evidence="1 2" key="1">
    <citation type="submission" date="2019-10" db="EMBL/GenBank/DDBJ databases">
        <title>Complete genome sequences for adaption low water activity.</title>
        <authorList>
            <person name="Zhao L."/>
            <person name="Zhong J."/>
        </authorList>
    </citation>
    <scope>NUCLEOTIDE SEQUENCE [LARGE SCALE GENOMIC DNA]</scope>
    <source>
        <strain evidence="1 2">FDU301</strain>
        <plasmid evidence="2">pfdu301a</plasmid>
    </source>
</reference>
<proteinExistence type="predicted"/>
<dbReference type="RefSeq" id="WP_171778516.1">
    <property type="nucleotide sequence ID" value="NZ_CP045273.1"/>
</dbReference>
<sequence>MINYLKPAHFLTSFFDIDEKFLKEKDIKVILSDLDGTLAAENEMGDDQFEEWLESLRKLGINLIIVSNNNENRVKSFIDKYGIPGIGKSGKPATRRIKQIAEIKDIELNQILFLGDQLFTDVWCAKRMGVQAAIVTPIPGKETWKTKIKRNPEKWLFKIWKEIR</sequence>
<dbReference type="GO" id="GO:0008962">
    <property type="term" value="F:phosphatidylglycerophosphatase activity"/>
    <property type="evidence" value="ECO:0007669"/>
    <property type="project" value="InterPro"/>
</dbReference>
<dbReference type="NCBIfam" id="TIGR01668">
    <property type="entry name" value="YqeG_hyp_ppase"/>
    <property type="match status" value="1"/>
</dbReference>
<dbReference type="InterPro" id="IPR010021">
    <property type="entry name" value="PGPP1/Gep4"/>
</dbReference>
<keyword evidence="1" id="KW-0614">Plasmid</keyword>
<accession>A0A6M6E4K6</accession>
<protein>
    <submittedName>
        <fullName evidence="1">YqeG family HAD IIIA-type phosphatase</fullName>
    </submittedName>
</protein>
<dbReference type="Gene3D" id="3.40.50.1000">
    <property type="entry name" value="HAD superfamily/HAD-like"/>
    <property type="match status" value="1"/>
</dbReference>
<gene>
    <name evidence="1" type="ORF">FDZ14_31025</name>
</gene>